<dbReference type="Pfam" id="PF13539">
    <property type="entry name" value="Peptidase_M15_4"/>
    <property type="match status" value="1"/>
</dbReference>
<evidence type="ECO:0000259" key="1">
    <source>
        <dbReference type="Pfam" id="PF13539"/>
    </source>
</evidence>
<reference evidence="2" key="1">
    <citation type="journal article" date="2014" name="Int. J. Syst. Evol. Microbiol.">
        <title>Complete genome sequence of Corynebacterium casei LMG S-19264T (=DSM 44701T), isolated from a smear-ripened cheese.</title>
        <authorList>
            <consortium name="US DOE Joint Genome Institute (JGI-PGF)"/>
            <person name="Walter F."/>
            <person name="Albersmeier A."/>
            <person name="Kalinowski J."/>
            <person name="Ruckert C."/>
        </authorList>
    </citation>
    <scope>NUCLEOTIDE SEQUENCE</scope>
    <source>
        <strain evidence="2">JCM 14371</strain>
    </source>
</reference>
<evidence type="ECO:0000313" key="2">
    <source>
        <dbReference type="EMBL" id="GGJ66772.1"/>
    </source>
</evidence>
<protein>
    <recommendedName>
        <fullName evidence="1">Peptidase M15C domain-containing protein</fullName>
    </recommendedName>
</protein>
<accession>A0A917P8J1</accession>
<reference evidence="2" key="2">
    <citation type="submission" date="2020-09" db="EMBL/GenBank/DDBJ databases">
        <authorList>
            <person name="Sun Q."/>
            <person name="Ohkuma M."/>
        </authorList>
    </citation>
    <scope>NUCLEOTIDE SEQUENCE</scope>
    <source>
        <strain evidence="2">JCM 14371</strain>
    </source>
</reference>
<gene>
    <name evidence="2" type="ORF">GCM10008939_08660</name>
</gene>
<name>A0A917P8J1_9DEIO</name>
<dbReference type="Gene3D" id="3.30.1380.10">
    <property type="match status" value="1"/>
</dbReference>
<dbReference type="Proteomes" id="UP000635726">
    <property type="component" value="Unassembled WGS sequence"/>
</dbReference>
<comment type="caution">
    <text evidence="2">The sequence shown here is derived from an EMBL/GenBank/DDBJ whole genome shotgun (WGS) entry which is preliminary data.</text>
</comment>
<evidence type="ECO:0000313" key="3">
    <source>
        <dbReference type="Proteomes" id="UP000635726"/>
    </source>
</evidence>
<dbReference type="InterPro" id="IPR009045">
    <property type="entry name" value="Zn_M74/Hedgehog-like"/>
</dbReference>
<organism evidence="2 3">
    <name type="scientific">Deinococcus aquiradiocola</name>
    <dbReference type="NCBI Taxonomy" id="393059"/>
    <lineage>
        <taxon>Bacteria</taxon>
        <taxon>Thermotogati</taxon>
        <taxon>Deinococcota</taxon>
        <taxon>Deinococci</taxon>
        <taxon>Deinococcales</taxon>
        <taxon>Deinococcaceae</taxon>
        <taxon>Deinococcus</taxon>
    </lineage>
</organism>
<dbReference type="InterPro" id="IPR039561">
    <property type="entry name" value="Peptidase_M15C"/>
</dbReference>
<dbReference type="EMBL" id="BMOE01000002">
    <property type="protein sequence ID" value="GGJ66772.1"/>
    <property type="molecule type" value="Genomic_DNA"/>
</dbReference>
<feature type="domain" description="Peptidase M15C" evidence="1">
    <location>
        <begin position="196"/>
        <end position="266"/>
    </location>
</feature>
<dbReference type="GO" id="GO:0008233">
    <property type="term" value="F:peptidase activity"/>
    <property type="evidence" value="ECO:0007669"/>
    <property type="project" value="InterPro"/>
</dbReference>
<dbReference type="SUPFAM" id="SSF55166">
    <property type="entry name" value="Hedgehog/DD-peptidase"/>
    <property type="match status" value="1"/>
</dbReference>
<keyword evidence="3" id="KW-1185">Reference proteome</keyword>
<proteinExistence type="predicted"/>
<dbReference type="AlphaFoldDB" id="A0A917P8J1"/>
<sequence>MRGGYALSVRPLLPARCLRALGLTACWLAVTGLTGLNAARALTPADTRAAAALVAAYPAFLQGVTDRDLLWRDGTRMALARAPAGTYTQRLDAPGLLDQLDARYPACSPLSAPAFLADPGRTRFTALFQKMYGGTAAAVRAHLRPVDWLGQTVLVTDVNGAASSLRAVAAEVARHPEWRTYAVPSAGTFLWRTVAGTPRRSVHSYGAAIDLHTAHAAYWAWDGYREGERGVRWRNAFPVGLVQTFERHGWIWGGRWYHYDTMHFEYRPELTRACHS</sequence>